<dbReference type="InterPro" id="IPR051606">
    <property type="entry name" value="Polyketide_Oxido-like"/>
</dbReference>
<name>A0A2N0YYJ6_9BACI</name>
<dbReference type="GO" id="GO:0016646">
    <property type="term" value="F:oxidoreductase activity, acting on the CH-NH group of donors, NAD or NADP as acceptor"/>
    <property type="evidence" value="ECO:0007669"/>
    <property type="project" value="TreeGrafter"/>
</dbReference>
<dbReference type="SUPFAM" id="SSF51735">
    <property type="entry name" value="NAD(P)-binding Rossmann-fold domains"/>
    <property type="match status" value="1"/>
</dbReference>
<evidence type="ECO:0000259" key="1">
    <source>
        <dbReference type="Pfam" id="PF13460"/>
    </source>
</evidence>
<dbReference type="OrthoDB" id="9785372at2"/>
<sequence length="213" mass="23211">MKVGIIGATGKAGKAILKESFARNHDVTAIIRNAEKLEEGSIGVINKDIFHLTKDDVAAFDVIVNAFGAPFGSEHLHVEGGRHLISIFDGMKTRLIVVGGAGSLFVDPDKKIRVAETPEFPDFVRPTAMNQLQNLLDLEDSGIKWTFLSPSAEFDPEGVRTGSYIEGLDHLLVNKSGQSYVSYADYAIAIVDEIEKGKHINKRFTVASEKGQN</sequence>
<dbReference type="PANTHER" id="PTHR43355:SF2">
    <property type="entry name" value="FLAVIN REDUCTASE (NADPH)"/>
    <property type="match status" value="1"/>
</dbReference>
<proteinExistence type="predicted"/>
<reference evidence="2 3" key="1">
    <citation type="journal article" date="2003" name="Int. J. Syst. Evol. Microbiol.">
        <title>Bacillus nealsonii sp. nov., isolated from a spacecraft-assembly facility, whose spores are gamma-radiation resistant.</title>
        <authorList>
            <person name="Venkateswaran K."/>
            <person name="Kempf M."/>
            <person name="Chen F."/>
            <person name="Satomi M."/>
            <person name="Nicholson W."/>
            <person name="Kern R."/>
        </authorList>
    </citation>
    <scope>NUCLEOTIDE SEQUENCE [LARGE SCALE GENOMIC DNA]</scope>
    <source>
        <strain evidence="2 3">FO-92</strain>
    </source>
</reference>
<dbReference type="Pfam" id="PF13460">
    <property type="entry name" value="NAD_binding_10"/>
    <property type="match status" value="1"/>
</dbReference>
<evidence type="ECO:0000313" key="3">
    <source>
        <dbReference type="Proteomes" id="UP000233375"/>
    </source>
</evidence>
<comment type="caution">
    <text evidence="2">The sequence shown here is derived from an EMBL/GenBank/DDBJ whole genome shotgun (WGS) entry which is preliminary data.</text>
</comment>
<dbReference type="EMBL" id="PISE01000044">
    <property type="protein sequence ID" value="PKG22329.1"/>
    <property type="molecule type" value="Genomic_DNA"/>
</dbReference>
<dbReference type="InterPro" id="IPR036291">
    <property type="entry name" value="NAD(P)-bd_dom_sf"/>
</dbReference>
<dbReference type="PANTHER" id="PTHR43355">
    <property type="entry name" value="FLAVIN REDUCTASE (NADPH)"/>
    <property type="match status" value="1"/>
</dbReference>
<feature type="domain" description="NAD(P)-binding" evidence="1">
    <location>
        <begin position="7"/>
        <end position="169"/>
    </location>
</feature>
<keyword evidence="3" id="KW-1185">Reference proteome</keyword>
<dbReference type="InterPro" id="IPR016040">
    <property type="entry name" value="NAD(P)-bd_dom"/>
</dbReference>
<dbReference type="Proteomes" id="UP000233375">
    <property type="component" value="Unassembled WGS sequence"/>
</dbReference>
<gene>
    <name evidence="2" type="ORF">CWS01_18065</name>
</gene>
<protein>
    <recommendedName>
        <fullName evidence="1">NAD(P)-binding domain-containing protein</fullName>
    </recommendedName>
</protein>
<dbReference type="Gene3D" id="3.40.50.720">
    <property type="entry name" value="NAD(P)-binding Rossmann-like Domain"/>
    <property type="match status" value="1"/>
</dbReference>
<dbReference type="RefSeq" id="WP_101178590.1">
    <property type="nucleotide sequence ID" value="NZ_PISE01000044.1"/>
</dbReference>
<dbReference type="CDD" id="cd05244">
    <property type="entry name" value="BVR-B_like_SDR_a"/>
    <property type="match status" value="1"/>
</dbReference>
<dbReference type="AlphaFoldDB" id="A0A2N0YYJ6"/>
<organism evidence="2 3">
    <name type="scientific">Niallia nealsonii</name>
    <dbReference type="NCBI Taxonomy" id="115979"/>
    <lineage>
        <taxon>Bacteria</taxon>
        <taxon>Bacillati</taxon>
        <taxon>Bacillota</taxon>
        <taxon>Bacilli</taxon>
        <taxon>Bacillales</taxon>
        <taxon>Bacillaceae</taxon>
        <taxon>Niallia</taxon>
    </lineage>
</organism>
<accession>A0A2N0YYJ6</accession>
<evidence type="ECO:0000313" key="2">
    <source>
        <dbReference type="EMBL" id="PKG22329.1"/>
    </source>
</evidence>